<evidence type="ECO:0000313" key="1">
    <source>
        <dbReference type="EMBL" id="OJD19319.1"/>
    </source>
</evidence>
<comment type="caution">
    <text evidence="1">The sequence shown here is derived from an EMBL/GenBank/DDBJ whole genome shotgun (WGS) entry which is preliminary data.</text>
</comment>
<dbReference type="AlphaFoldDB" id="A0A1J9QSZ4"/>
<accession>A0A1J9QSZ4</accession>
<dbReference type="VEuPathDB" id="FungiDB:AJ78_00678"/>
<protein>
    <submittedName>
        <fullName evidence="1">Uncharacterized protein</fullName>
    </submittedName>
</protein>
<name>A0A1J9QSZ4_9EURO</name>
<keyword evidence="2" id="KW-1185">Reference proteome</keyword>
<reference evidence="1 2" key="1">
    <citation type="submission" date="2015-07" db="EMBL/GenBank/DDBJ databases">
        <title>Emmonsia species relationships and genome sequence.</title>
        <authorList>
            <consortium name="The Broad Institute Genomics Platform"/>
            <person name="Cuomo C.A."/>
            <person name="Munoz J.F."/>
            <person name="Imamovic A."/>
            <person name="Priest M.E."/>
            <person name="Young S."/>
            <person name="Clay O.K."/>
            <person name="McEwen J.G."/>
        </authorList>
    </citation>
    <scope>NUCLEOTIDE SEQUENCE [LARGE SCALE GENOMIC DNA]</scope>
    <source>
        <strain evidence="1 2">UAMH 9510</strain>
    </source>
</reference>
<sequence>MPWNVVLEELANAVRNNVDKLLETLPDNVQAKSNVIKTKNLRVDVHQNSKNPNLAVAKIQANAQAEDKAVKNFINSGNKGDGGHKGTHKNIIEIPFDRTSFDVEDFVGKIEKAR</sequence>
<dbReference type="EMBL" id="LGRN01000012">
    <property type="protein sequence ID" value="OJD19319.1"/>
    <property type="molecule type" value="Genomic_DNA"/>
</dbReference>
<proteinExistence type="predicted"/>
<dbReference type="OrthoDB" id="4184276at2759"/>
<organism evidence="1 2">
    <name type="scientific">Emergomyces pasteurianus Ep9510</name>
    <dbReference type="NCBI Taxonomy" id="1447872"/>
    <lineage>
        <taxon>Eukaryota</taxon>
        <taxon>Fungi</taxon>
        <taxon>Dikarya</taxon>
        <taxon>Ascomycota</taxon>
        <taxon>Pezizomycotina</taxon>
        <taxon>Eurotiomycetes</taxon>
        <taxon>Eurotiomycetidae</taxon>
        <taxon>Onygenales</taxon>
        <taxon>Ajellomycetaceae</taxon>
        <taxon>Emergomyces</taxon>
    </lineage>
</organism>
<gene>
    <name evidence="1" type="ORF">AJ78_00678</name>
</gene>
<evidence type="ECO:0000313" key="2">
    <source>
        <dbReference type="Proteomes" id="UP000182235"/>
    </source>
</evidence>
<dbReference type="Proteomes" id="UP000182235">
    <property type="component" value="Unassembled WGS sequence"/>
</dbReference>